<organism evidence="8 9">
    <name type="scientific">Jaminaea rosea</name>
    <dbReference type="NCBI Taxonomy" id="1569628"/>
    <lineage>
        <taxon>Eukaryota</taxon>
        <taxon>Fungi</taxon>
        <taxon>Dikarya</taxon>
        <taxon>Basidiomycota</taxon>
        <taxon>Ustilaginomycotina</taxon>
        <taxon>Exobasidiomycetes</taxon>
        <taxon>Microstromatales</taxon>
        <taxon>Microstromatales incertae sedis</taxon>
        <taxon>Jaminaea</taxon>
    </lineage>
</organism>
<dbReference type="PANTHER" id="PTHR13228">
    <property type="entry name" value="CONSERVED OLIGOMERIC GOLGI COMPLEX COMPONENT 5"/>
    <property type="match status" value="1"/>
</dbReference>
<evidence type="ECO:0000259" key="6">
    <source>
        <dbReference type="Pfam" id="PF10392"/>
    </source>
</evidence>
<feature type="region of interest" description="Disordered" evidence="5">
    <location>
        <begin position="1"/>
        <end position="38"/>
    </location>
</feature>
<name>A0A316UHC7_9BASI</name>
<evidence type="ECO:0000256" key="2">
    <source>
        <dbReference type="ARBA" id="ARBA00020974"/>
    </source>
</evidence>
<dbReference type="InterPro" id="IPR019465">
    <property type="entry name" value="Cog5"/>
</dbReference>
<feature type="domain" description="Conserved oligomeric Golgi complex subunit 5 helical" evidence="7">
    <location>
        <begin position="234"/>
        <end position="418"/>
    </location>
</feature>
<gene>
    <name evidence="8" type="ORF">BDZ90DRAFT_263145</name>
</gene>
<keyword evidence="4" id="KW-0472">Membrane</keyword>
<dbReference type="AlphaFoldDB" id="A0A316UHC7"/>
<feature type="domain" description="Conserved oligomeric Golgi complex subunit 5 N-terminal" evidence="6">
    <location>
        <begin position="67"/>
        <end position="178"/>
    </location>
</feature>
<dbReference type="GO" id="GO:0017119">
    <property type="term" value="C:Golgi transport complex"/>
    <property type="evidence" value="ECO:0007669"/>
    <property type="project" value="InterPro"/>
</dbReference>
<dbReference type="RefSeq" id="XP_025359212.1">
    <property type="nucleotide sequence ID" value="XM_025508576.1"/>
</dbReference>
<dbReference type="OrthoDB" id="18786at2759"/>
<accession>A0A316UHC7</accession>
<protein>
    <recommendedName>
        <fullName evidence="2">Conserved oligomeric Golgi complex subunit 5</fullName>
    </recommendedName>
</protein>
<dbReference type="InterPro" id="IPR049176">
    <property type="entry name" value="COG5_N"/>
</dbReference>
<evidence type="ECO:0000256" key="5">
    <source>
        <dbReference type="SAM" id="MobiDB-lite"/>
    </source>
</evidence>
<proteinExistence type="predicted"/>
<dbReference type="GO" id="GO:0000139">
    <property type="term" value="C:Golgi membrane"/>
    <property type="evidence" value="ECO:0007669"/>
    <property type="project" value="UniProtKB-SubCell"/>
</dbReference>
<feature type="compositionally biased region" description="Low complexity" evidence="5">
    <location>
        <begin position="1"/>
        <end position="13"/>
    </location>
</feature>
<dbReference type="Pfam" id="PF10392">
    <property type="entry name" value="COG5_N"/>
    <property type="match status" value="1"/>
</dbReference>
<comment type="subcellular location">
    <subcellularLocation>
        <location evidence="1">Golgi apparatus membrane</location>
        <topology evidence="1">Peripheral membrane protein</topology>
    </subcellularLocation>
</comment>
<dbReference type="InterPro" id="IPR048485">
    <property type="entry name" value="COG5_helical"/>
</dbReference>
<evidence type="ECO:0000256" key="1">
    <source>
        <dbReference type="ARBA" id="ARBA00004395"/>
    </source>
</evidence>
<evidence type="ECO:0000313" key="8">
    <source>
        <dbReference type="EMBL" id="PWN24600.1"/>
    </source>
</evidence>
<keyword evidence="9" id="KW-1185">Reference proteome</keyword>
<dbReference type="Pfam" id="PF20649">
    <property type="entry name" value="COG5_C"/>
    <property type="match status" value="1"/>
</dbReference>
<sequence>MASTSTAAAASGAVIPSPPRFTSSSSLPPRPPSDPSSLLASLKSLGLATEISVSDLALTSTSDAATSSASSSSSSSLSILLSRLSLLLTDLSRLIQQQTSTHSSLLLAQASRVEELQRSLRDARRGVNEVESGYEARCRQPVVGAAKKLRRDRRRLERLNEVIELGREAGKFVGEGRRLEACLRTLFGEDEGGQDNVATASSKSLSHPTQQEALGRASLHLSNISTLLTASPHLKRVNFIHSYLPSILNTTRSQLQDRMESSVVTALRDLDGRLLASSLLAADRLGVRKELIGDLMGDLCDVVRKRVGAVFDGAGGGGGGGAPGLPGRLEHLLTVEMAAVCSKIYLLQRVLGLMRVGESEGDGDGQVAKEPAATPAQPRTLLDESLLLLGDAPTLLFWRTLASSLASHTGRGTARSTPASIREIRGFVDTFFERTSVWTGLQETGGPERTLLLRSLGGLVGEDVGR</sequence>
<dbReference type="EMBL" id="KZ819680">
    <property type="protein sequence ID" value="PWN24600.1"/>
    <property type="molecule type" value="Genomic_DNA"/>
</dbReference>
<keyword evidence="3" id="KW-0333">Golgi apparatus</keyword>
<evidence type="ECO:0000256" key="4">
    <source>
        <dbReference type="ARBA" id="ARBA00023136"/>
    </source>
</evidence>
<evidence type="ECO:0000313" key="9">
    <source>
        <dbReference type="Proteomes" id="UP000245884"/>
    </source>
</evidence>
<evidence type="ECO:0000256" key="3">
    <source>
        <dbReference type="ARBA" id="ARBA00023034"/>
    </source>
</evidence>
<reference evidence="8 9" key="1">
    <citation type="journal article" date="2018" name="Mol. Biol. Evol.">
        <title>Broad Genomic Sampling Reveals a Smut Pathogenic Ancestry of the Fungal Clade Ustilaginomycotina.</title>
        <authorList>
            <person name="Kijpornyongpan T."/>
            <person name="Mondo S.J."/>
            <person name="Barry K."/>
            <person name="Sandor L."/>
            <person name="Lee J."/>
            <person name="Lipzen A."/>
            <person name="Pangilinan J."/>
            <person name="LaButti K."/>
            <person name="Hainaut M."/>
            <person name="Henrissat B."/>
            <person name="Grigoriev I.V."/>
            <person name="Spatafora J.W."/>
            <person name="Aime M.C."/>
        </authorList>
    </citation>
    <scope>NUCLEOTIDE SEQUENCE [LARGE SCALE GENOMIC DNA]</scope>
    <source>
        <strain evidence="8 9">MCA 5214</strain>
    </source>
</reference>
<dbReference type="GeneID" id="37030399"/>
<dbReference type="GO" id="GO:0006891">
    <property type="term" value="P:intra-Golgi vesicle-mediated transport"/>
    <property type="evidence" value="ECO:0007669"/>
    <property type="project" value="InterPro"/>
</dbReference>
<dbReference type="PANTHER" id="PTHR13228:SF3">
    <property type="entry name" value="CONSERVED OLIGOMERIC GOLGI COMPLEX SUBUNIT 5"/>
    <property type="match status" value="1"/>
</dbReference>
<evidence type="ECO:0000259" key="7">
    <source>
        <dbReference type="Pfam" id="PF20649"/>
    </source>
</evidence>
<dbReference type="STRING" id="1569628.A0A316UHC7"/>
<dbReference type="Proteomes" id="UP000245884">
    <property type="component" value="Unassembled WGS sequence"/>
</dbReference>